<feature type="binding site" evidence="4">
    <location>
        <position position="37"/>
    </location>
    <ligand>
        <name>NAD(+)</name>
        <dbReference type="ChEBI" id="CHEBI:57540"/>
    </ligand>
</feature>
<dbReference type="GO" id="GO:0017136">
    <property type="term" value="F:histone deacetylase activity, NAD-dependent"/>
    <property type="evidence" value="ECO:0007669"/>
    <property type="project" value="TreeGrafter"/>
</dbReference>
<feature type="binding site" evidence="4">
    <location>
        <position position="37"/>
    </location>
    <ligand>
        <name>nicotinamide</name>
        <dbReference type="ChEBI" id="CHEBI:17154"/>
    </ligand>
</feature>
<dbReference type="HAMAP" id="MF_01968">
    <property type="entry name" value="Sirtuin_ClassU"/>
    <property type="match status" value="1"/>
</dbReference>
<feature type="active site" description="Proton acceptor" evidence="4 5">
    <location>
        <position position="122"/>
    </location>
</feature>
<dbReference type="InterPro" id="IPR026590">
    <property type="entry name" value="Ssirtuin_cat_dom"/>
</dbReference>
<sequence length="247" mass="26717">MSNPNPHDDLRQLVAAAGHMVAFTGAGISAESGIPTYRGDDGLWNKYDPAKFANIDNFFKDPGYYWNFFREVRYPVISKAQPNDAHTALAELEAKGILKAVITQNIDGLQQAAGSKNVLELHGNTRRIICLQCSRQHAMDDVYQQLDNELPPICPSCGGTLKPDVVFFGESLPADVLEGAVAAAQACDLFLVVGSSLVVQPAAGLPALARRNGARLVIINRDPTPLDQMADLVFNQRASDVLRTVSS</sequence>
<dbReference type="PANTHER" id="PTHR11085">
    <property type="entry name" value="NAD-DEPENDENT PROTEIN DEACYLASE SIRTUIN-5, MITOCHONDRIAL-RELATED"/>
    <property type="match status" value="1"/>
</dbReference>
<feature type="binding site" evidence="4 5">
    <location>
        <position position="154"/>
    </location>
    <ligand>
        <name>Zn(2+)</name>
        <dbReference type="ChEBI" id="CHEBI:29105"/>
    </ligand>
</feature>
<feature type="binding site" evidence="4">
    <location>
        <position position="38"/>
    </location>
    <ligand>
        <name>NAD(+)</name>
        <dbReference type="ChEBI" id="CHEBI:57540"/>
    </ligand>
</feature>
<feature type="binding site" evidence="4">
    <location>
        <position position="107"/>
    </location>
    <ligand>
        <name>nicotinamide</name>
        <dbReference type="ChEBI" id="CHEBI:17154"/>
    </ligand>
</feature>
<feature type="binding site" evidence="4">
    <location>
        <position position="196"/>
    </location>
    <ligand>
        <name>NAD(+)</name>
        <dbReference type="ChEBI" id="CHEBI:57540"/>
    </ligand>
</feature>
<evidence type="ECO:0000256" key="1">
    <source>
        <dbReference type="ARBA" id="ARBA00022490"/>
    </source>
</evidence>
<dbReference type="GO" id="GO:0005737">
    <property type="term" value="C:cytoplasm"/>
    <property type="evidence" value="ECO:0007669"/>
    <property type="project" value="UniProtKB-SubCell"/>
</dbReference>
<dbReference type="InterPro" id="IPR050134">
    <property type="entry name" value="NAD-dep_sirtuin_deacylases"/>
</dbReference>
<dbReference type="InterPro" id="IPR029035">
    <property type="entry name" value="DHS-like_NAD/FAD-binding_dom"/>
</dbReference>
<dbReference type="SUPFAM" id="SSF52467">
    <property type="entry name" value="DHS-like NAD/FAD-binding domain"/>
    <property type="match status" value="1"/>
</dbReference>
<dbReference type="InterPro" id="IPR026591">
    <property type="entry name" value="Sirtuin_cat_small_dom_sf"/>
</dbReference>
<evidence type="ECO:0000256" key="3">
    <source>
        <dbReference type="ARBA" id="ARBA00023027"/>
    </source>
</evidence>
<dbReference type="AlphaFoldDB" id="A0A5K7ZXF5"/>
<dbReference type="Gene3D" id="3.40.50.1220">
    <property type="entry name" value="TPP-binding domain"/>
    <property type="match status" value="1"/>
</dbReference>
<feature type="binding site" evidence="4">
    <location>
        <position position="106"/>
    </location>
    <ligand>
        <name>nicotinamide</name>
        <dbReference type="ChEBI" id="CHEBI:17154"/>
    </ligand>
</feature>
<dbReference type="NCBIfam" id="NF001753">
    <property type="entry name" value="PRK00481.1-3"/>
    <property type="match status" value="1"/>
</dbReference>
<keyword evidence="4 5" id="KW-0862">Zinc</keyword>
<evidence type="ECO:0000256" key="4">
    <source>
        <dbReference type="HAMAP-Rule" id="MF_01968"/>
    </source>
</evidence>
<evidence type="ECO:0000256" key="2">
    <source>
        <dbReference type="ARBA" id="ARBA00022679"/>
    </source>
</evidence>
<accession>A0A5K7ZXF5</accession>
<comment type="function">
    <text evidence="4">NAD-dependent protein deacetylase which modulates the activities of several enzymes which are inactive in their acetylated form.</text>
</comment>
<comment type="similarity">
    <text evidence="4">Belongs to the sirtuin family. Class U subfamily.</text>
</comment>
<comment type="cofactor">
    <cofactor evidence="4">
        <name>Zn(2+)</name>
        <dbReference type="ChEBI" id="CHEBI:29105"/>
    </cofactor>
    <text evidence="4">Binds 1 zinc ion per subunit.</text>
</comment>
<feature type="binding site" evidence="4">
    <location>
        <position position="195"/>
    </location>
    <ligand>
        <name>NAD(+)</name>
        <dbReference type="ChEBI" id="CHEBI:57540"/>
    </ligand>
</feature>
<dbReference type="CDD" id="cd01407">
    <property type="entry name" value="SIR2-fam"/>
    <property type="match status" value="1"/>
</dbReference>
<feature type="binding site" evidence="4">
    <location>
        <position position="238"/>
    </location>
    <ligand>
        <name>NAD(+)</name>
        <dbReference type="ChEBI" id="CHEBI:57540"/>
    </ligand>
</feature>
<reference evidence="7 8" key="1">
    <citation type="submission" date="2019-11" db="EMBL/GenBank/DDBJ databases">
        <title>Comparative genomics of hydrocarbon-degrading Desulfosarcina strains.</title>
        <authorList>
            <person name="Watanabe M."/>
            <person name="Kojima H."/>
            <person name="Fukui M."/>
        </authorList>
    </citation>
    <scope>NUCLEOTIDE SEQUENCE [LARGE SCALE GENOMIC DNA]</scope>
    <source>
        <strain evidence="7 8">28bB2T</strain>
    </source>
</reference>
<feature type="binding site" evidence="4">
    <location>
        <position position="106"/>
    </location>
    <ligand>
        <name>NAD(+)</name>
        <dbReference type="ChEBI" id="CHEBI:57540"/>
    </ligand>
</feature>
<proteinExistence type="inferred from homology"/>
<keyword evidence="4 5" id="KW-0479">Metal-binding</keyword>
<dbReference type="PROSITE" id="PS50305">
    <property type="entry name" value="SIRTUIN"/>
    <property type="match status" value="1"/>
</dbReference>
<feature type="binding site" evidence="4 5">
    <location>
        <position position="130"/>
    </location>
    <ligand>
        <name>Zn(2+)</name>
        <dbReference type="ChEBI" id="CHEBI:29105"/>
    </ligand>
</feature>
<dbReference type="EMBL" id="AP021876">
    <property type="protein sequence ID" value="BBO84945.1"/>
    <property type="molecule type" value="Genomic_DNA"/>
</dbReference>
<feature type="binding site" evidence="4">
    <location>
        <position position="122"/>
    </location>
    <ligand>
        <name>NAD(+)</name>
        <dbReference type="ChEBI" id="CHEBI:57540"/>
    </ligand>
</feature>
<dbReference type="GO" id="GO:0008270">
    <property type="term" value="F:zinc ion binding"/>
    <property type="evidence" value="ECO:0007669"/>
    <property type="project" value="UniProtKB-UniRule"/>
</dbReference>
<dbReference type="Gene3D" id="3.30.1600.10">
    <property type="entry name" value="SIR2/SIRT2 'Small Domain"/>
    <property type="match status" value="1"/>
</dbReference>
<comment type="subcellular location">
    <subcellularLocation>
        <location evidence="4">Cytoplasm</location>
    </subcellularLocation>
</comment>
<organism evidence="7 8">
    <name type="scientific">Desulfosarcina ovata subsp. sediminis</name>
    <dbReference type="NCBI Taxonomy" id="885957"/>
    <lineage>
        <taxon>Bacteria</taxon>
        <taxon>Pseudomonadati</taxon>
        <taxon>Thermodesulfobacteriota</taxon>
        <taxon>Desulfobacteria</taxon>
        <taxon>Desulfobacterales</taxon>
        <taxon>Desulfosarcinaceae</taxon>
        <taxon>Desulfosarcina</taxon>
    </lineage>
</organism>
<dbReference type="EC" id="2.3.1.286" evidence="4"/>
<keyword evidence="3 4" id="KW-0520">NAD</keyword>
<dbReference type="Proteomes" id="UP000425960">
    <property type="component" value="Chromosome"/>
</dbReference>
<protein>
    <recommendedName>
        <fullName evidence="4">NAD-dependent protein deacetylase</fullName>
        <ecNumber evidence="4">2.3.1.286</ecNumber>
    </recommendedName>
    <alternativeName>
        <fullName evidence="4">Regulatory protein SIR2 homolog</fullName>
    </alternativeName>
</protein>
<keyword evidence="1 4" id="KW-0963">Cytoplasm</keyword>
<evidence type="ECO:0000256" key="5">
    <source>
        <dbReference type="PROSITE-ProRule" id="PRU00236"/>
    </source>
</evidence>
<gene>
    <name evidence="4" type="primary">cobB</name>
    <name evidence="7" type="ORF">DSCO28_55110</name>
</gene>
<dbReference type="Pfam" id="PF02146">
    <property type="entry name" value="SIR2"/>
    <property type="match status" value="1"/>
</dbReference>
<feature type="binding site" evidence="4">
    <location>
        <position position="107"/>
    </location>
    <ligand>
        <name>NAD(+)</name>
        <dbReference type="ChEBI" id="CHEBI:57540"/>
    </ligand>
</feature>
<evidence type="ECO:0000259" key="6">
    <source>
        <dbReference type="PROSITE" id="PS50305"/>
    </source>
</evidence>
<dbReference type="RefSeq" id="WP_155324715.1">
    <property type="nucleotide sequence ID" value="NZ_AP021876.1"/>
</dbReference>
<name>A0A5K7ZXF5_9BACT</name>
<dbReference type="PANTHER" id="PTHR11085:SF10">
    <property type="entry name" value="NAD-DEPENDENT PROTEIN DEACYLASE SIRTUIN-5, MITOCHONDRIAL-RELATED"/>
    <property type="match status" value="1"/>
</dbReference>
<dbReference type="KEGG" id="dov:DSCO28_55110"/>
<feature type="binding site" evidence="4 5">
    <location>
        <position position="133"/>
    </location>
    <ligand>
        <name>Zn(2+)</name>
        <dbReference type="ChEBI" id="CHEBI:29105"/>
    </ligand>
</feature>
<comment type="catalytic activity">
    <reaction evidence="4">
        <text>N(6)-acetyl-L-lysyl-[protein] + NAD(+) + H2O = 2''-O-acetyl-ADP-D-ribose + nicotinamide + L-lysyl-[protein]</text>
        <dbReference type="Rhea" id="RHEA:43636"/>
        <dbReference type="Rhea" id="RHEA-COMP:9752"/>
        <dbReference type="Rhea" id="RHEA-COMP:10731"/>
        <dbReference type="ChEBI" id="CHEBI:15377"/>
        <dbReference type="ChEBI" id="CHEBI:17154"/>
        <dbReference type="ChEBI" id="CHEBI:29969"/>
        <dbReference type="ChEBI" id="CHEBI:57540"/>
        <dbReference type="ChEBI" id="CHEBI:61930"/>
        <dbReference type="ChEBI" id="CHEBI:83767"/>
        <dbReference type="EC" id="2.3.1.286"/>
    </reaction>
</comment>
<comment type="caution">
    <text evidence="4">Lacks conserved residue(s) required for the propagation of feature annotation.</text>
</comment>
<evidence type="ECO:0000313" key="7">
    <source>
        <dbReference type="EMBL" id="BBO84945.1"/>
    </source>
</evidence>
<keyword evidence="2 4" id="KW-0808">Transferase</keyword>
<dbReference type="GO" id="GO:0070403">
    <property type="term" value="F:NAD+ binding"/>
    <property type="evidence" value="ECO:0007669"/>
    <property type="project" value="UniProtKB-UniRule"/>
</dbReference>
<evidence type="ECO:0000313" key="8">
    <source>
        <dbReference type="Proteomes" id="UP000425960"/>
    </source>
</evidence>
<feature type="binding site" evidence="4">
    <location>
        <position position="26"/>
    </location>
    <ligand>
        <name>NAD(+)</name>
        <dbReference type="ChEBI" id="CHEBI:57540"/>
    </ligand>
</feature>
<feature type="binding site" evidence="4">
    <location>
        <position position="104"/>
    </location>
    <ligand>
        <name>NAD(+)</name>
        <dbReference type="ChEBI" id="CHEBI:57540"/>
    </ligand>
</feature>
<feature type="binding site" evidence="4">
    <location>
        <position position="220"/>
    </location>
    <ligand>
        <name>NAD(+)</name>
        <dbReference type="ChEBI" id="CHEBI:57540"/>
    </ligand>
</feature>
<feature type="domain" description="Deacetylase sirtuin-type" evidence="6">
    <location>
        <begin position="1"/>
        <end position="247"/>
    </location>
</feature>
<feature type="binding site" evidence="4 5">
    <location>
        <position position="157"/>
    </location>
    <ligand>
        <name>Zn(2+)</name>
        <dbReference type="ChEBI" id="CHEBI:29105"/>
    </ligand>
</feature>
<dbReference type="InterPro" id="IPR028628">
    <property type="entry name" value="Sirtuin_class_U"/>
</dbReference>
<dbReference type="InterPro" id="IPR003000">
    <property type="entry name" value="Sirtuin"/>
</dbReference>